<evidence type="ECO:0000313" key="19">
    <source>
        <dbReference type="Proteomes" id="UP001472866"/>
    </source>
</evidence>
<dbReference type="Pfam" id="PF19303">
    <property type="entry name" value="Anticodon_3"/>
    <property type="match status" value="1"/>
</dbReference>
<keyword evidence="19" id="KW-1185">Reference proteome</keyword>
<feature type="region of interest" description="Disordered" evidence="16">
    <location>
        <begin position="101"/>
        <end position="128"/>
    </location>
</feature>
<keyword evidence="5 14" id="KW-0820">tRNA-binding</keyword>
<dbReference type="GO" id="GO:0004825">
    <property type="term" value="F:methionine-tRNA ligase activity"/>
    <property type="evidence" value="ECO:0007669"/>
    <property type="project" value="UniProtKB-EC"/>
</dbReference>
<dbReference type="NCBIfam" id="NF001100">
    <property type="entry name" value="PRK00133.1"/>
    <property type="match status" value="1"/>
</dbReference>
<evidence type="ECO:0000256" key="3">
    <source>
        <dbReference type="ARBA" id="ARBA00012838"/>
    </source>
</evidence>
<evidence type="ECO:0000256" key="5">
    <source>
        <dbReference type="ARBA" id="ARBA00022555"/>
    </source>
</evidence>
<dbReference type="SUPFAM" id="SSF57770">
    <property type="entry name" value="Methionyl-tRNA synthetase (MetRS), Zn-domain"/>
    <property type="match status" value="1"/>
</dbReference>
<keyword evidence="4" id="KW-0963">Cytoplasm</keyword>
<comment type="similarity">
    <text evidence="2 15">Belongs to the class-I aminoacyl-tRNA synthetase family.</text>
</comment>
<dbReference type="InterPro" id="IPR033911">
    <property type="entry name" value="MetRS_core"/>
</dbReference>
<dbReference type="GO" id="GO:0006431">
    <property type="term" value="P:methionyl-tRNA aminoacylation"/>
    <property type="evidence" value="ECO:0007669"/>
    <property type="project" value="InterPro"/>
</dbReference>
<dbReference type="InterPro" id="IPR012340">
    <property type="entry name" value="NA-bd_OB-fold"/>
</dbReference>
<evidence type="ECO:0000256" key="2">
    <source>
        <dbReference type="ARBA" id="ARBA00005594"/>
    </source>
</evidence>
<keyword evidence="7 15" id="KW-0547">Nucleotide-binding</keyword>
<dbReference type="InterPro" id="IPR014729">
    <property type="entry name" value="Rossmann-like_a/b/a_fold"/>
</dbReference>
<comment type="catalytic activity">
    <reaction evidence="13">
        <text>tRNA(Met) + L-methionine + ATP = L-methionyl-tRNA(Met) + AMP + diphosphate</text>
        <dbReference type="Rhea" id="RHEA:13481"/>
        <dbReference type="Rhea" id="RHEA-COMP:9667"/>
        <dbReference type="Rhea" id="RHEA-COMP:9698"/>
        <dbReference type="ChEBI" id="CHEBI:30616"/>
        <dbReference type="ChEBI" id="CHEBI:33019"/>
        <dbReference type="ChEBI" id="CHEBI:57844"/>
        <dbReference type="ChEBI" id="CHEBI:78442"/>
        <dbReference type="ChEBI" id="CHEBI:78530"/>
        <dbReference type="ChEBI" id="CHEBI:456215"/>
        <dbReference type="EC" id="6.1.1.10"/>
    </reaction>
</comment>
<dbReference type="CDD" id="cd00814">
    <property type="entry name" value="MetRS_core"/>
    <property type="match status" value="1"/>
</dbReference>
<dbReference type="Gene3D" id="2.40.50.140">
    <property type="entry name" value="Nucleic acid-binding proteins"/>
    <property type="match status" value="1"/>
</dbReference>
<dbReference type="EMBL" id="CP151501">
    <property type="protein sequence ID" value="WZN59019.1"/>
    <property type="molecule type" value="Genomic_DNA"/>
</dbReference>
<dbReference type="HAMAP" id="MF_00098">
    <property type="entry name" value="Met_tRNA_synth_type1"/>
    <property type="match status" value="1"/>
</dbReference>
<evidence type="ECO:0000256" key="16">
    <source>
        <dbReference type="SAM" id="MobiDB-lite"/>
    </source>
</evidence>
<keyword evidence="10 15" id="KW-0648">Protein biosynthesis</keyword>
<dbReference type="InterPro" id="IPR015413">
    <property type="entry name" value="Methionyl/Leucyl_tRNA_Synth"/>
</dbReference>
<dbReference type="AlphaFoldDB" id="A0AAX4NZH9"/>
<keyword evidence="9 14" id="KW-0694">RNA-binding</keyword>
<evidence type="ECO:0000313" key="18">
    <source>
        <dbReference type="EMBL" id="WZN59019.1"/>
    </source>
</evidence>
<dbReference type="InterPro" id="IPR041872">
    <property type="entry name" value="Anticodon_Met"/>
</dbReference>
<evidence type="ECO:0000256" key="13">
    <source>
        <dbReference type="ARBA" id="ARBA00047364"/>
    </source>
</evidence>
<dbReference type="SUPFAM" id="SSF47323">
    <property type="entry name" value="Anticodon-binding domain of a subclass of class I aminoacyl-tRNA synthetases"/>
    <property type="match status" value="1"/>
</dbReference>
<evidence type="ECO:0000259" key="17">
    <source>
        <dbReference type="PROSITE" id="PS50886"/>
    </source>
</evidence>
<organism evidence="18 19">
    <name type="scientific">Chloropicon roscoffensis</name>
    <dbReference type="NCBI Taxonomy" id="1461544"/>
    <lineage>
        <taxon>Eukaryota</taxon>
        <taxon>Viridiplantae</taxon>
        <taxon>Chlorophyta</taxon>
        <taxon>Chloropicophyceae</taxon>
        <taxon>Chloropicales</taxon>
        <taxon>Chloropicaceae</taxon>
        <taxon>Chloropicon</taxon>
    </lineage>
</organism>
<dbReference type="EC" id="6.1.1.10" evidence="3"/>
<keyword evidence="6 15" id="KW-0436">Ligase</keyword>
<dbReference type="GO" id="GO:0048608">
    <property type="term" value="P:reproductive structure development"/>
    <property type="evidence" value="ECO:0007669"/>
    <property type="project" value="UniProtKB-ARBA"/>
</dbReference>
<dbReference type="Pfam" id="PF09334">
    <property type="entry name" value="tRNA-synt_1g"/>
    <property type="match status" value="1"/>
</dbReference>
<evidence type="ECO:0000256" key="8">
    <source>
        <dbReference type="ARBA" id="ARBA00022840"/>
    </source>
</evidence>
<evidence type="ECO:0000256" key="6">
    <source>
        <dbReference type="ARBA" id="ARBA00022598"/>
    </source>
</evidence>
<dbReference type="PROSITE" id="PS00178">
    <property type="entry name" value="AA_TRNA_LIGASE_I"/>
    <property type="match status" value="1"/>
</dbReference>
<dbReference type="SUPFAM" id="SSF50249">
    <property type="entry name" value="Nucleic acid-binding proteins"/>
    <property type="match status" value="1"/>
</dbReference>
<comment type="subcellular location">
    <subcellularLocation>
        <location evidence="1">Cytoplasm</location>
    </subcellularLocation>
</comment>
<dbReference type="InterPro" id="IPR029038">
    <property type="entry name" value="MetRS_Zn"/>
</dbReference>
<dbReference type="PANTHER" id="PTHR45765:SF1">
    <property type="entry name" value="METHIONINE--TRNA LIGASE, CYTOPLASMIC"/>
    <property type="match status" value="1"/>
</dbReference>
<dbReference type="Gene3D" id="1.10.730.10">
    <property type="entry name" value="Isoleucyl-tRNA Synthetase, Domain 1"/>
    <property type="match status" value="1"/>
</dbReference>
<dbReference type="GO" id="GO:0017101">
    <property type="term" value="C:aminoacyl-tRNA synthetase multienzyme complex"/>
    <property type="evidence" value="ECO:0007669"/>
    <property type="project" value="TreeGrafter"/>
</dbReference>
<dbReference type="FunFam" id="2.20.28.20:FF:000001">
    <property type="entry name" value="Methionine--tRNA ligase"/>
    <property type="match status" value="1"/>
</dbReference>
<dbReference type="PROSITE" id="PS50886">
    <property type="entry name" value="TRBD"/>
    <property type="match status" value="1"/>
</dbReference>
<evidence type="ECO:0000256" key="1">
    <source>
        <dbReference type="ARBA" id="ARBA00004496"/>
    </source>
</evidence>
<dbReference type="InterPro" id="IPR002547">
    <property type="entry name" value="tRNA-bd_dom"/>
</dbReference>
<dbReference type="GO" id="GO:0005524">
    <property type="term" value="F:ATP binding"/>
    <property type="evidence" value="ECO:0007669"/>
    <property type="project" value="UniProtKB-KW"/>
</dbReference>
<evidence type="ECO:0000256" key="14">
    <source>
        <dbReference type="PROSITE-ProRule" id="PRU00209"/>
    </source>
</evidence>
<dbReference type="CDD" id="cd07957">
    <property type="entry name" value="Anticodon_Ia_Met"/>
    <property type="match status" value="1"/>
</dbReference>
<keyword evidence="8 15" id="KW-0067">ATP-binding</keyword>
<dbReference type="NCBIfam" id="TIGR00398">
    <property type="entry name" value="metG"/>
    <property type="match status" value="1"/>
</dbReference>
<evidence type="ECO:0000256" key="7">
    <source>
        <dbReference type="ARBA" id="ARBA00022741"/>
    </source>
</evidence>
<dbReference type="CDD" id="cd02799">
    <property type="entry name" value="tRNA_bind_EMAP-II_like"/>
    <property type="match status" value="1"/>
</dbReference>
<evidence type="ECO:0000256" key="4">
    <source>
        <dbReference type="ARBA" id="ARBA00022490"/>
    </source>
</evidence>
<dbReference type="PRINTS" id="PR01041">
    <property type="entry name" value="TRNASYNTHMET"/>
</dbReference>
<dbReference type="Proteomes" id="UP001472866">
    <property type="component" value="Chromosome 01"/>
</dbReference>
<accession>A0AAX4NZH9</accession>
<dbReference type="Pfam" id="PF01588">
    <property type="entry name" value="tRNA_bind"/>
    <property type="match status" value="1"/>
</dbReference>
<dbReference type="Gene3D" id="2.20.28.20">
    <property type="entry name" value="Methionyl-tRNA synthetase, Zn-domain"/>
    <property type="match status" value="1"/>
</dbReference>
<dbReference type="InterPro" id="IPR001412">
    <property type="entry name" value="aa-tRNA-synth_I_CS"/>
</dbReference>
<dbReference type="InterPro" id="IPR009080">
    <property type="entry name" value="tRNAsynth_Ia_anticodon-bd"/>
</dbReference>
<protein>
    <recommendedName>
        <fullName evidence="3">methionine--tRNA ligase</fullName>
        <ecNumber evidence="3">6.1.1.10</ecNumber>
    </recommendedName>
    <alternativeName>
        <fullName evidence="12">Methionyl-tRNA synthetase</fullName>
    </alternativeName>
</protein>
<evidence type="ECO:0000256" key="10">
    <source>
        <dbReference type="ARBA" id="ARBA00022917"/>
    </source>
</evidence>
<dbReference type="Gene3D" id="3.40.50.620">
    <property type="entry name" value="HUPs"/>
    <property type="match status" value="1"/>
</dbReference>
<gene>
    <name evidence="18" type="ORF">HKI87_01g05440</name>
</gene>
<evidence type="ECO:0000256" key="11">
    <source>
        <dbReference type="ARBA" id="ARBA00023146"/>
    </source>
</evidence>
<dbReference type="GO" id="GO:0009791">
    <property type="term" value="P:post-embryonic development"/>
    <property type="evidence" value="ECO:0007669"/>
    <property type="project" value="UniProtKB-ARBA"/>
</dbReference>
<dbReference type="SUPFAM" id="SSF52374">
    <property type="entry name" value="Nucleotidylyl transferase"/>
    <property type="match status" value="1"/>
</dbReference>
<feature type="region of interest" description="Disordered" evidence="16">
    <location>
        <begin position="760"/>
        <end position="789"/>
    </location>
</feature>
<dbReference type="GO" id="GO:0005829">
    <property type="term" value="C:cytosol"/>
    <property type="evidence" value="ECO:0007669"/>
    <property type="project" value="TreeGrafter"/>
</dbReference>
<dbReference type="InterPro" id="IPR023458">
    <property type="entry name" value="Met-tRNA_ligase_1"/>
</dbReference>
<name>A0AAX4NZH9_9CHLO</name>
<feature type="domain" description="TRNA-binding" evidence="17">
    <location>
        <begin position="793"/>
        <end position="895"/>
    </location>
</feature>
<dbReference type="GO" id="GO:0000049">
    <property type="term" value="F:tRNA binding"/>
    <property type="evidence" value="ECO:0007669"/>
    <property type="project" value="UniProtKB-UniRule"/>
</dbReference>
<dbReference type="PANTHER" id="PTHR45765">
    <property type="entry name" value="METHIONINE--TRNA LIGASE"/>
    <property type="match status" value="1"/>
</dbReference>
<evidence type="ECO:0000256" key="9">
    <source>
        <dbReference type="ARBA" id="ARBA00022884"/>
    </source>
</evidence>
<sequence length="956" mass="104943">MGKGLDVGEANSVSGLLEVAKAVEGGAYLNGTRFPSRDDLAVFAHLNIEHAEAVLKEKAGVEAARNVVGWYRSIERLLGGKFAGGDYKGVAILPREPLPPAPERVASAQDLDSVVEPGSETAEGGSWPPLPSAERKNVLITSALPYVNNEPHLGNIIGCVLSADVYARFCRARKYNTLFVCGTDEYGTATETKAFQEKMTCEEICNKYHALHSKIYKWFGILFDEFGRTSTHRQTRVAQEIFDQVHSNGKIKEQTMEQLYSEALGRFLADRLVEGTCPKCGYEDARGDQCDQCGSLLSPTELINPKCKLTGTEPKMKKTDHLFLDLTQVESRLQDWINWRGKGEGMWSSNCQRITDTWMKDGLHPRCITRDLKWGTPVPLQGYTNKVFYVWFDAPIGYISITASLFAKRMHGQGHGAPTTIGEGKEDDEVACYGPDAAWRQWWQCGDSEQGTCGSQKPKVDLIQFMGKDNIPFHTIMFPSTLIGTAASPEQNPWTIMKSISVTEYLTYEGDKFSKSRSRGVFGSDAEATGIPADVWRYTLLASRPEANDSDFKWQDLANRCNGELLANLGNFVNRTLSFAHARFGGCFPSLEDMWGASQAEQAKDCDPAENECDDELGEAVQPLVKSYVEAMEKMQMREGLKLVLACSKVGNQFFQEKQPWVLIKDVSTRPACARAIASCIGLVRILACLMQPFMPATSASILRQMKLPKTCYVIDEHLLNGARYPSRLIPLGTAIHKPEVLFETIPEDRIKDMKSKFAGAAAEGSGEKKSEKKKKKKPVTGKGGSKGNAKVDISRLELVVGKILEVAKHPNAESLYVEKIDLGGERGVVQVVSGLVNKINLEDHIGSLVLLVANAKASTMRGETSQAMLLCAAEESKFELVIPPTGAKTGDRVFAEGFDGEADEVLSSKVLKKVLDLPDGMATNEDCQVVFQGRPIQLGPGSVCSVASLKGARVR</sequence>
<keyword evidence="11 15" id="KW-0030">Aminoacyl-tRNA synthetase</keyword>
<dbReference type="InterPro" id="IPR014758">
    <property type="entry name" value="Met-tRNA_synth"/>
</dbReference>
<reference evidence="18 19" key="1">
    <citation type="submission" date="2024-03" db="EMBL/GenBank/DDBJ databases">
        <title>Complete genome sequence of the green alga Chloropicon roscoffensis RCC1871.</title>
        <authorList>
            <person name="Lemieux C."/>
            <person name="Pombert J.-F."/>
            <person name="Otis C."/>
            <person name="Turmel M."/>
        </authorList>
    </citation>
    <scope>NUCLEOTIDE SEQUENCE [LARGE SCALE GENOMIC DNA]</scope>
    <source>
        <strain evidence="18 19">RCC1871</strain>
    </source>
</reference>
<evidence type="ECO:0000256" key="12">
    <source>
        <dbReference type="ARBA" id="ARBA00030904"/>
    </source>
</evidence>
<evidence type="ECO:0000256" key="15">
    <source>
        <dbReference type="RuleBase" id="RU363039"/>
    </source>
</evidence>
<proteinExistence type="inferred from homology"/>